<dbReference type="Pfam" id="PF00069">
    <property type="entry name" value="Pkinase"/>
    <property type="match status" value="1"/>
</dbReference>
<dbReference type="InterPro" id="IPR011009">
    <property type="entry name" value="Kinase-like_dom_sf"/>
</dbReference>
<dbReference type="InterPro" id="IPR005543">
    <property type="entry name" value="PASTA_dom"/>
</dbReference>
<dbReference type="Gene3D" id="3.30.200.20">
    <property type="entry name" value="Phosphorylase Kinase, domain 1"/>
    <property type="match status" value="1"/>
</dbReference>
<keyword evidence="6 9" id="KW-0067">ATP-binding</keyword>
<evidence type="ECO:0000256" key="3">
    <source>
        <dbReference type="ARBA" id="ARBA00022679"/>
    </source>
</evidence>
<evidence type="ECO:0000256" key="2">
    <source>
        <dbReference type="ARBA" id="ARBA00022527"/>
    </source>
</evidence>
<feature type="region of interest" description="Disordered" evidence="10">
    <location>
        <begin position="385"/>
        <end position="420"/>
    </location>
</feature>
<evidence type="ECO:0000256" key="5">
    <source>
        <dbReference type="ARBA" id="ARBA00022777"/>
    </source>
</evidence>
<dbReference type="PROSITE" id="PS00107">
    <property type="entry name" value="PROTEIN_KINASE_ATP"/>
    <property type="match status" value="1"/>
</dbReference>
<keyword evidence="11" id="KW-1133">Transmembrane helix</keyword>
<evidence type="ECO:0000259" key="12">
    <source>
        <dbReference type="PROSITE" id="PS50011"/>
    </source>
</evidence>
<dbReference type="GO" id="GO:0005524">
    <property type="term" value="F:ATP binding"/>
    <property type="evidence" value="ECO:0007669"/>
    <property type="project" value="UniProtKB-UniRule"/>
</dbReference>
<feature type="domain" description="PASTA" evidence="13">
    <location>
        <begin position="589"/>
        <end position="653"/>
    </location>
</feature>
<dbReference type="GO" id="GO:0004674">
    <property type="term" value="F:protein serine/threonine kinase activity"/>
    <property type="evidence" value="ECO:0007669"/>
    <property type="project" value="UniProtKB-KW"/>
</dbReference>
<dbReference type="CDD" id="cd06577">
    <property type="entry name" value="PASTA_pknB"/>
    <property type="match status" value="3"/>
</dbReference>
<dbReference type="AlphaFoldDB" id="A0A0D8B8Z7"/>
<proteinExistence type="predicted"/>
<evidence type="ECO:0000256" key="6">
    <source>
        <dbReference type="ARBA" id="ARBA00022840"/>
    </source>
</evidence>
<evidence type="ECO:0000256" key="1">
    <source>
        <dbReference type="ARBA" id="ARBA00012513"/>
    </source>
</evidence>
<feature type="compositionally biased region" description="Low complexity" evidence="10">
    <location>
        <begin position="655"/>
        <end position="695"/>
    </location>
</feature>
<reference evidence="15" key="1">
    <citation type="submission" date="2015-02" db="EMBL/GenBank/DDBJ databases">
        <title>Draft Genome of Frankia sp. CpI1-S.</title>
        <authorList>
            <person name="Oshone R.T."/>
            <person name="Ngom M."/>
            <person name="Ghodhbane-Gtari F."/>
            <person name="Gtari M."/>
            <person name="Morris K."/>
            <person name="Thomas K."/>
            <person name="Sen A."/>
            <person name="Tisa L.S."/>
        </authorList>
    </citation>
    <scope>NUCLEOTIDE SEQUENCE [LARGE SCALE GENOMIC DNA]</scope>
    <source>
        <strain evidence="15">CpI1-S</strain>
    </source>
</reference>
<dbReference type="InterPro" id="IPR008271">
    <property type="entry name" value="Ser/Thr_kinase_AS"/>
</dbReference>
<evidence type="ECO:0000313" key="14">
    <source>
        <dbReference type="EMBL" id="KJE20590.1"/>
    </source>
</evidence>
<dbReference type="PROSITE" id="PS50011">
    <property type="entry name" value="PROTEIN_KINASE_DOM"/>
    <property type="match status" value="1"/>
</dbReference>
<protein>
    <recommendedName>
        <fullName evidence="1">non-specific serine/threonine protein kinase</fullName>
        <ecNumber evidence="1">2.7.11.1</ecNumber>
    </recommendedName>
</protein>
<sequence>MLAPEILDAAFPNIVCVLGVLREVHGPVLADSDGQAVRDPAVLPEGVTELENDDPSALGPYRLFGRLGEGGMGTVFLAWNPAGGWVAAKTLHRHLARQADFLARFAREVDNARRINSPYTPSVVDADTATRDPYLVTEFIAGPTLSQEIRRRGPLSRSELHQLALNLASAMLAFHRVGIVHRDIKPANIILSRTGPRVIDLGISRALNEAVGITLSSGQQPGTPQLMAPEQWTGQRPTPATDVFAWGSVLTYAGTGRFPFAGVDQRELRDAVLHSRPDTDGLDAPLRPLILRALAKDPAARPDVADLLADLLGGAAPLAATGIEAAPVSKATPVIGAAVAQIPPTVAHPMTDESVTARAEPAFADDHAEPARFEKTSDMTATAATAIGGSTRTGRVPSPSPDRGTGTGGAAGGPAVARRGRRQGRRLTVLAGTLAIAAVITVVALLIHRMTSPSRPATAVVPEGLIGLPVTRAKASLQSAGFRQIAQTRSPDDRARGTVLAVSPQSGDVVRMDSPVVLTISAGRSAVAVPNVVGQSQSDAETALRRLNLTVTAQISTAVRAGAPPGWVEAQDHAGEKVEPGTAVTITVVSLQLPVPDFVGQPARTAVEQLTDAGFQVTREERRSDSAVGTVIDQQPRIVPADRGSDVRLIVSTGRPAQTAPPRATTPRATAPRATAPRATAPRATTRTPATPLDLFGATTRAPATRTPGGLGGVFG</sequence>
<feature type="transmembrane region" description="Helical" evidence="11">
    <location>
        <begin position="427"/>
        <end position="447"/>
    </location>
</feature>
<dbReference type="EC" id="2.7.11.1" evidence="1"/>
<keyword evidence="11" id="KW-0472">Membrane</keyword>
<feature type="domain" description="Protein kinase" evidence="12">
    <location>
        <begin position="61"/>
        <end position="319"/>
    </location>
</feature>
<gene>
    <name evidence="14" type="ORF">FF36_05095</name>
</gene>
<evidence type="ECO:0000256" key="8">
    <source>
        <dbReference type="ARBA" id="ARBA00048679"/>
    </source>
</evidence>
<feature type="binding site" evidence="9">
    <location>
        <position position="89"/>
    </location>
    <ligand>
        <name>ATP</name>
        <dbReference type="ChEBI" id="CHEBI:30616"/>
    </ligand>
</feature>
<comment type="catalytic activity">
    <reaction evidence="8">
        <text>L-seryl-[protein] + ATP = O-phospho-L-seryl-[protein] + ADP + H(+)</text>
        <dbReference type="Rhea" id="RHEA:17989"/>
        <dbReference type="Rhea" id="RHEA-COMP:9863"/>
        <dbReference type="Rhea" id="RHEA-COMP:11604"/>
        <dbReference type="ChEBI" id="CHEBI:15378"/>
        <dbReference type="ChEBI" id="CHEBI:29999"/>
        <dbReference type="ChEBI" id="CHEBI:30616"/>
        <dbReference type="ChEBI" id="CHEBI:83421"/>
        <dbReference type="ChEBI" id="CHEBI:456216"/>
        <dbReference type="EC" id="2.7.11.1"/>
    </reaction>
</comment>
<keyword evidence="3" id="KW-0808">Transferase</keyword>
<dbReference type="Gene3D" id="3.30.10.20">
    <property type="match status" value="3"/>
</dbReference>
<dbReference type="CDD" id="cd14014">
    <property type="entry name" value="STKc_PknB_like"/>
    <property type="match status" value="1"/>
</dbReference>
<keyword evidence="15" id="KW-1185">Reference proteome</keyword>
<dbReference type="PROSITE" id="PS00108">
    <property type="entry name" value="PROTEIN_KINASE_ST"/>
    <property type="match status" value="1"/>
</dbReference>
<feature type="region of interest" description="Disordered" evidence="10">
    <location>
        <begin position="653"/>
        <end position="695"/>
    </location>
</feature>
<comment type="caution">
    <text evidence="14">The sequence shown here is derived from an EMBL/GenBank/DDBJ whole genome shotgun (WGS) entry which is preliminary data.</text>
</comment>
<dbReference type="Gene3D" id="1.10.510.10">
    <property type="entry name" value="Transferase(Phosphotransferase) domain 1"/>
    <property type="match status" value="1"/>
</dbReference>
<dbReference type="InterPro" id="IPR000719">
    <property type="entry name" value="Prot_kinase_dom"/>
</dbReference>
<dbReference type="Pfam" id="PF03793">
    <property type="entry name" value="PASTA"/>
    <property type="match status" value="3"/>
</dbReference>
<dbReference type="OrthoDB" id="9762169at2"/>
<evidence type="ECO:0000256" key="11">
    <source>
        <dbReference type="SAM" id="Phobius"/>
    </source>
</evidence>
<evidence type="ECO:0000256" key="10">
    <source>
        <dbReference type="SAM" id="MobiDB-lite"/>
    </source>
</evidence>
<evidence type="ECO:0000313" key="15">
    <source>
        <dbReference type="Proteomes" id="UP000032545"/>
    </source>
</evidence>
<name>A0A0D8B8Z7_9ACTN</name>
<dbReference type="InterPro" id="IPR017441">
    <property type="entry name" value="Protein_kinase_ATP_BS"/>
</dbReference>
<dbReference type="PANTHER" id="PTHR43289">
    <property type="entry name" value="MITOGEN-ACTIVATED PROTEIN KINASE KINASE KINASE 20-RELATED"/>
    <property type="match status" value="1"/>
</dbReference>
<comment type="catalytic activity">
    <reaction evidence="7">
        <text>L-threonyl-[protein] + ATP = O-phospho-L-threonyl-[protein] + ADP + H(+)</text>
        <dbReference type="Rhea" id="RHEA:46608"/>
        <dbReference type="Rhea" id="RHEA-COMP:11060"/>
        <dbReference type="Rhea" id="RHEA-COMP:11605"/>
        <dbReference type="ChEBI" id="CHEBI:15378"/>
        <dbReference type="ChEBI" id="CHEBI:30013"/>
        <dbReference type="ChEBI" id="CHEBI:30616"/>
        <dbReference type="ChEBI" id="CHEBI:61977"/>
        <dbReference type="ChEBI" id="CHEBI:456216"/>
        <dbReference type="EC" id="2.7.11.1"/>
    </reaction>
</comment>
<reference evidence="14 15" key="2">
    <citation type="journal article" date="2016" name="Genome Announc.">
        <title>Permanent Draft Genome Sequences for Two Variants of Frankia sp. Strain CpI1, the First Frankia Strain Isolated from Root Nodules of Comptonia peregrina.</title>
        <authorList>
            <person name="Oshone R."/>
            <person name="Hurst S.G.IV."/>
            <person name="Abebe-Akele F."/>
            <person name="Simpson S."/>
            <person name="Morris K."/>
            <person name="Thomas W.K."/>
            <person name="Tisa L.S."/>
        </authorList>
    </citation>
    <scope>NUCLEOTIDE SEQUENCE [LARGE SCALE GENOMIC DNA]</scope>
    <source>
        <strain evidence="15">CpI1-S</strain>
    </source>
</reference>
<evidence type="ECO:0000256" key="4">
    <source>
        <dbReference type="ARBA" id="ARBA00022741"/>
    </source>
</evidence>
<accession>A0A0D8B8Z7</accession>
<dbReference type="Proteomes" id="UP000032545">
    <property type="component" value="Unassembled WGS sequence"/>
</dbReference>
<dbReference type="SMART" id="SM00740">
    <property type="entry name" value="PASTA"/>
    <property type="match status" value="3"/>
</dbReference>
<dbReference type="PANTHER" id="PTHR43289:SF34">
    <property type="entry name" value="SERINE_THREONINE-PROTEIN KINASE YBDM-RELATED"/>
    <property type="match status" value="1"/>
</dbReference>
<dbReference type="EMBL" id="JYFN01000056">
    <property type="protein sequence ID" value="KJE20590.1"/>
    <property type="molecule type" value="Genomic_DNA"/>
</dbReference>
<keyword evidence="11" id="KW-0812">Transmembrane</keyword>
<feature type="domain" description="PASTA" evidence="13">
    <location>
        <begin position="455"/>
        <end position="522"/>
    </location>
</feature>
<keyword evidence="4 9" id="KW-0547">Nucleotide-binding</keyword>
<evidence type="ECO:0000256" key="7">
    <source>
        <dbReference type="ARBA" id="ARBA00047899"/>
    </source>
</evidence>
<dbReference type="SUPFAM" id="SSF56112">
    <property type="entry name" value="Protein kinase-like (PK-like)"/>
    <property type="match status" value="1"/>
</dbReference>
<dbReference type="SMART" id="SM00220">
    <property type="entry name" value="S_TKc"/>
    <property type="match status" value="1"/>
</dbReference>
<evidence type="ECO:0000259" key="13">
    <source>
        <dbReference type="PROSITE" id="PS51178"/>
    </source>
</evidence>
<organism evidence="14 15">
    <name type="scientific">Frankia torreyi</name>
    <dbReference type="NCBI Taxonomy" id="1856"/>
    <lineage>
        <taxon>Bacteria</taxon>
        <taxon>Bacillati</taxon>
        <taxon>Actinomycetota</taxon>
        <taxon>Actinomycetes</taxon>
        <taxon>Frankiales</taxon>
        <taxon>Frankiaceae</taxon>
        <taxon>Frankia</taxon>
    </lineage>
</organism>
<dbReference type="PATRIC" id="fig|1502723.3.peg.5296"/>
<keyword evidence="2" id="KW-0723">Serine/threonine-protein kinase</keyword>
<dbReference type="RefSeq" id="WP_052681399.1">
    <property type="nucleotide sequence ID" value="NZ_JYFN01000056.1"/>
</dbReference>
<keyword evidence="5 14" id="KW-0418">Kinase</keyword>
<dbReference type="PROSITE" id="PS51178">
    <property type="entry name" value="PASTA"/>
    <property type="match status" value="2"/>
</dbReference>
<evidence type="ECO:0000256" key="9">
    <source>
        <dbReference type="PROSITE-ProRule" id="PRU10141"/>
    </source>
</evidence>